<organism evidence="1">
    <name type="scientific">Vibrio coralliilyticus</name>
    <dbReference type="NCBI Taxonomy" id="190893"/>
    <lineage>
        <taxon>Bacteria</taxon>
        <taxon>Pseudomonadati</taxon>
        <taxon>Pseudomonadota</taxon>
        <taxon>Gammaproteobacteria</taxon>
        <taxon>Vibrionales</taxon>
        <taxon>Vibrionaceae</taxon>
        <taxon>Vibrio</taxon>
    </lineage>
</organism>
<proteinExistence type="predicted"/>
<sequence>MSDEALLKIYDELLSINGRAKKPVDHRLLDATDGVDAIRNKFQSMVVGILYKEQQVPIGFLVSPIIREGKLTVVHAGLVVIAENNGTNLLALATAGLAKVIYRKYRRVYTTNISATPRIIENFSRFTVKGWPTAESNQIKPPSKIYARVAETLVNGYVKKYFHNPESVVFDSKRFVLSSETDEMGFEKDYRQLPRAKRHNVNSFVMTWIDTEKGEDILQVGIFNTWVAFKTWIQISLYRLILMVSSGPAYQTKEAATEQSTEGA</sequence>
<protein>
    <submittedName>
        <fullName evidence="1">Uncharacterized protein</fullName>
    </submittedName>
</protein>
<comment type="caution">
    <text evidence="1">The sequence shown here is derived from an EMBL/GenBank/DDBJ whole genome shotgun (WGS) entry which is preliminary data.</text>
</comment>
<dbReference type="EMBL" id="JXXR01000003">
    <property type="protein sequence ID" value="KJY76766.1"/>
    <property type="molecule type" value="Genomic_DNA"/>
</dbReference>
<accession>A0A837GB59</accession>
<name>A0A837GB59_9VIBR</name>
<gene>
    <name evidence="1" type="ORF">TW71_05365</name>
</gene>
<reference evidence="1" key="1">
    <citation type="journal article" date="2015" name="BMC Genomics">
        <title>Genome mining reveals unlocked bioactive potential of marine Gram-negative bacteria.</title>
        <authorList>
            <person name="Machado H."/>
            <person name="Sonnenschein E.C."/>
            <person name="Melchiorsen J."/>
            <person name="Gram L."/>
        </authorList>
    </citation>
    <scope>NUCLEOTIDE SEQUENCE</scope>
    <source>
        <strain evidence="1">S2052</strain>
    </source>
</reference>
<evidence type="ECO:0000313" key="1">
    <source>
        <dbReference type="EMBL" id="KJY76766.1"/>
    </source>
</evidence>
<dbReference type="AlphaFoldDB" id="A0A837GB59"/>